<proteinExistence type="predicted"/>
<reference evidence="1" key="1">
    <citation type="journal article" date="2020" name="mSystems">
        <title>Genome- and Community-Level Interaction Insights into Carbon Utilization and Element Cycling Functions of Hydrothermarchaeota in Hydrothermal Sediment.</title>
        <authorList>
            <person name="Zhou Z."/>
            <person name="Liu Y."/>
            <person name="Xu W."/>
            <person name="Pan J."/>
            <person name="Luo Z.H."/>
            <person name="Li M."/>
        </authorList>
    </citation>
    <scope>NUCLEOTIDE SEQUENCE [LARGE SCALE GENOMIC DNA]</scope>
    <source>
        <strain evidence="1">SpSt-374</strain>
    </source>
</reference>
<protein>
    <submittedName>
        <fullName evidence="1">ATP-dependent DNA helicase</fullName>
    </submittedName>
</protein>
<gene>
    <name evidence="1" type="ORF">ENR15_06230</name>
</gene>
<dbReference type="EMBL" id="DSPX01000059">
    <property type="protein sequence ID" value="HGG00247.1"/>
    <property type="molecule type" value="Genomic_DNA"/>
</dbReference>
<name>A0A7C3ZW19_9CYAN</name>
<keyword evidence="1" id="KW-0378">Hydrolase</keyword>
<organism evidence="1">
    <name type="scientific">Planktothricoides sp. SpSt-374</name>
    <dbReference type="NCBI Taxonomy" id="2282167"/>
    <lineage>
        <taxon>Bacteria</taxon>
        <taxon>Bacillati</taxon>
        <taxon>Cyanobacteriota</taxon>
        <taxon>Cyanophyceae</taxon>
        <taxon>Oscillatoriophycideae</taxon>
        <taxon>Oscillatoriales</taxon>
        <taxon>Oscillatoriaceae</taxon>
        <taxon>Planktothricoides</taxon>
    </lineage>
</organism>
<accession>A0A7C3ZW19</accession>
<dbReference type="AlphaFoldDB" id="A0A7C3ZW19"/>
<sequence length="511" mass="57136">MIEVEVHQKLRAFLRSQGQPNWPHHLTMGRLVARALRLGRGALIQTGGSYHHQLSYLMPLLMWPGPAAIVAPEPVQQRLLLVDIPLLQRWMLSSKPIRQGTSWPAEDFQGILLAPLDAWLADRLCVRQGGDRWEGNGGAIPGFPPGIPTIIEGAEELPERVRELLSIVISSADWHQLMLACPHQTELIRDARVQLTHALFSHPSNPYQCYLLDEAERSILHRLYQSLSEAELPPSWRQFLADGPPPHLQLIWAGVDRARGEFTLYRAPVEVASALKPVWPIQPVVLIGSALDLDPQASIYRQQVGLEDVTCVKFGSDRHNELIQLYLPDRFAMPNTPQFQPALISELRMLLCISAPAPGISVIIVEDLPLKAQVGALLAAEFGSRVQVEKTDLGPEGILVSGWQFWLRHQAVISPPKLLAISTLPIPSLEDPIVAGRVAYYKRQRQDWFRLYLLPTALNILQRSVSTVRQCQGVVALLDSRVIHRSYGNLVLAALSPHARIDYLDATYFCS</sequence>
<dbReference type="GO" id="GO:0004386">
    <property type="term" value="F:helicase activity"/>
    <property type="evidence" value="ECO:0007669"/>
    <property type="project" value="UniProtKB-KW"/>
</dbReference>
<keyword evidence="1" id="KW-0067">ATP-binding</keyword>
<keyword evidence="1" id="KW-0547">Nucleotide-binding</keyword>
<comment type="caution">
    <text evidence="1">The sequence shown here is derived from an EMBL/GenBank/DDBJ whole genome shotgun (WGS) entry which is preliminary data.</text>
</comment>
<evidence type="ECO:0000313" key="1">
    <source>
        <dbReference type="EMBL" id="HGG00247.1"/>
    </source>
</evidence>
<keyword evidence="1" id="KW-0347">Helicase</keyword>